<dbReference type="EMBL" id="CAJVPM010003790">
    <property type="protein sequence ID" value="CAG8505938.1"/>
    <property type="molecule type" value="Genomic_DNA"/>
</dbReference>
<dbReference type="Proteomes" id="UP000789860">
    <property type="component" value="Unassembled WGS sequence"/>
</dbReference>
<protein>
    <submittedName>
        <fullName evidence="1">6178_t:CDS:1</fullName>
    </submittedName>
</protein>
<keyword evidence="2" id="KW-1185">Reference proteome</keyword>
<organism evidence="1 2">
    <name type="scientific">Scutellospora calospora</name>
    <dbReference type="NCBI Taxonomy" id="85575"/>
    <lineage>
        <taxon>Eukaryota</taxon>
        <taxon>Fungi</taxon>
        <taxon>Fungi incertae sedis</taxon>
        <taxon>Mucoromycota</taxon>
        <taxon>Glomeromycotina</taxon>
        <taxon>Glomeromycetes</taxon>
        <taxon>Diversisporales</taxon>
        <taxon>Gigasporaceae</taxon>
        <taxon>Scutellospora</taxon>
    </lineage>
</organism>
<reference evidence="1" key="1">
    <citation type="submission" date="2021-06" db="EMBL/GenBank/DDBJ databases">
        <authorList>
            <person name="Kallberg Y."/>
            <person name="Tangrot J."/>
            <person name="Rosling A."/>
        </authorList>
    </citation>
    <scope>NUCLEOTIDE SEQUENCE</scope>
    <source>
        <strain evidence="1">AU212A</strain>
    </source>
</reference>
<evidence type="ECO:0000313" key="2">
    <source>
        <dbReference type="Proteomes" id="UP000789860"/>
    </source>
</evidence>
<accession>A0ACA9L1M4</accession>
<evidence type="ECO:0000313" key="1">
    <source>
        <dbReference type="EMBL" id="CAG8505938.1"/>
    </source>
</evidence>
<comment type="caution">
    <text evidence="1">The sequence shown here is derived from an EMBL/GenBank/DDBJ whole genome shotgun (WGS) entry which is preliminary data.</text>
</comment>
<proteinExistence type="predicted"/>
<sequence length="421" mass="46863">MACQPLVSTDRALTRRTRWKTQPSFDDEDLFIAPTNTATLELQPAEAAAASTKGKGSIISVVMITSTTERSQVPTLHHLLGLRLRQSATMHDPNGAANRRLSASGYQTEAVAEPGRRGLPGQSQNRPQLRRQHCSNSNTPPLPIPDDVREIVKKEGWISDEYEHLWSRDGGGSASLTSHNTLIFILQTPRDELLSQRPAGRCQVRKQAPQGATGFCHLAFPHPSPAFQHRAAPASAAIKLRDRAGQESEEEKVEQQMRYSEQVRVDLEIIPRRIKNQSKAVSRRGSRQSHRASGRGDKAGQRSYEDDSRADADLPPWRPHCIAQLVDLLRRHHPGYHSDLRLVDMVAWVLADTAQEGVEAEDEECNDDDLVTNDLMLHDDGFLDIDTRMRPDEYLGGVGDMPQNQHTGSKASTWLPDTALE</sequence>
<name>A0ACA9L1M4_9GLOM</name>
<gene>
    <name evidence="1" type="ORF">SCALOS_LOCUS3450</name>
</gene>